<dbReference type="GO" id="GO:0035091">
    <property type="term" value="F:phosphatidylinositol binding"/>
    <property type="evidence" value="ECO:0007669"/>
    <property type="project" value="InterPro"/>
</dbReference>
<dbReference type="InterPro" id="IPR027267">
    <property type="entry name" value="AH/BAR_dom_sf"/>
</dbReference>
<evidence type="ECO:0000313" key="5">
    <source>
        <dbReference type="Proteomes" id="UP000030742"/>
    </source>
</evidence>
<dbReference type="Pfam" id="PF00787">
    <property type="entry name" value="PX"/>
    <property type="match status" value="1"/>
</dbReference>
<dbReference type="AlphaFoldDB" id="U4U334"/>
<dbReference type="InterPro" id="IPR036871">
    <property type="entry name" value="PX_dom_sf"/>
</dbReference>
<accession>U4U334</accession>
<evidence type="ECO:0000313" key="4">
    <source>
        <dbReference type="EMBL" id="ERL88304.1"/>
    </source>
</evidence>
<evidence type="ECO:0000256" key="1">
    <source>
        <dbReference type="ARBA" id="ARBA00010883"/>
    </source>
</evidence>
<dbReference type="EMBL" id="KB632050">
    <property type="protein sequence ID" value="ERL88304.1"/>
    <property type="molecule type" value="Genomic_DNA"/>
</dbReference>
<dbReference type="STRING" id="77166.U4U334"/>
<dbReference type="SUPFAM" id="SSF64268">
    <property type="entry name" value="PX domain"/>
    <property type="match status" value="1"/>
</dbReference>
<dbReference type="CDD" id="cd06892">
    <property type="entry name" value="PX_SNX5_like"/>
    <property type="match status" value="1"/>
</dbReference>
<name>U4U334_DENPD</name>
<reference evidence="4 5" key="1">
    <citation type="journal article" date="2013" name="Genome Biol.">
        <title>Draft genome of the mountain pine beetle, Dendroctonus ponderosae Hopkins, a major forest pest.</title>
        <authorList>
            <person name="Keeling C.I."/>
            <person name="Yuen M.M."/>
            <person name="Liao N.Y."/>
            <person name="Docking T.R."/>
            <person name="Chan S.K."/>
            <person name="Taylor G.A."/>
            <person name="Palmquist D.L."/>
            <person name="Jackman S.D."/>
            <person name="Nguyen A."/>
            <person name="Li M."/>
            <person name="Henderson H."/>
            <person name="Janes J.K."/>
            <person name="Zhao Y."/>
            <person name="Pandoh P."/>
            <person name="Moore R."/>
            <person name="Sperling F.A."/>
            <person name="Huber D.P."/>
            <person name="Birol I."/>
            <person name="Jones S.J."/>
            <person name="Bohlmann J."/>
        </authorList>
    </citation>
    <scope>NUCLEOTIDE SEQUENCE</scope>
</reference>
<dbReference type="Gene3D" id="3.30.1520.10">
    <property type="entry name" value="Phox-like domain"/>
    <property type="match status" value="1"/>
</dbReference>
<dbReference type="PANTHER" id="PTHR45850:SF1">
    <property type="entry name" value="SORTING NEXIN 6, ISOFORM B"/>
    <property type="match status" value="1"/>
</dbReference>
<feature type="domain" description="PX" evidence="3">
    <location>
        <begin position="253"/>
        <end position="400"/>
    </location>
</feature>
<dbReference type="GO" id="GO:0090389">
    <property type="term" value="P:phagosome-lysosome fusion involved in apoptotic cell clearance"/>
    <property type="evidence" value="ECO:0007669"/>
    <property type="project" value="TreeGrafter"/>
</dbReference>
<proteinExistence type="inferred from homology"/>
<evidence type="ECO:0000259" key="3">
    <source>
        <dbReference type="PROSITE" id="PS50195"/>
    </source>
</evidence>
<dbReference type="PROSITE" id="PS50195">
    <property type="entry name" value="PX"/>
    <property type="match status" value="1"/>
</dbReference>
<dbReference type="Gene3D" id="1.20.120.1250">
    <property type="entry name" value="Sulfhydryl oxidase R596, ORFan domain"/>
    <property type="match status" value="1"/>
</dbReference>
<feature type="region of interest" description="Disordered" evidence="2">
    <location>
        <begin position="204"/>
        <end position="251"/>
    </location>
</feature>
<protein>
    <recommendedName>
        <fullName evidence="3">PX domain-containing protein</fullName>
    </recommendedName>
</protein>
<gene>
    <name evidence="4" type="ORF">D910_05691</name>
</gene>
<feature type="non-terminal residue" evidence="4">
    <location>
        <position position="558"/>
    </location>
</feature>
<dbReference type="Proteomes" id="UP000030742">
    <property type="component" value="Unassembled WGS sequence"/>
</dbReference>
<dbReference type="InterPro" id="IPR001683">
    <property type="entry name" value="PX_dom"/>
</dbReference>
<dbReference type="Gene3D" id="1.20.1270.60">
    <property type="entry name" value="Arfaptin homology (AH) domain/BAR domain"/>
    <property type="match status" value="1"/>
</dbReference>
<dbReference type="FunFam" id="3.30.1520.10:FF:000001">
    <property type="entry name" value="Sorting nexin"/>
    <property type="match status" value="1"/>
</dbReference>
<sequence>MSDKPDTVPGLGFKDQEKAQETLKNLEGRDPDYQKLAIKGLIGRAKRTLTLTKDKDKLQNITDAISVFEQWLKDFESNNLAKENRPYLPVLSVKALLPLKDKYELKDELAERFLKAYSEEAKGEYKNLRTISSGDGEPTWDIVRNKQLKTIPTSSIDLWDDQDLPTKEHMELVLWAYSPEASKIKKNVSNYEEKLGNLKIASDEEEAKEEKKGRKRKSEGSSSSSQSEESNASEDDESPKKKSKKAEEDKMVPLTDNSLVVDISDALSEKDKVKFTVHTRTTMNNFQKLEFLVVRQHEEFIWLHDRFEEEPKYAGYIIPPPPPRPNFDASREKLQRLGEGEGTMTKEEFTKMKQELEAEYLATFKKTVAMHEVFLTRLACHSVFREDSHLHVFLEYDQDLCARPKGKLQQLGGLVKSLGSTTDQYYLNATVRDVNDFFEQQMVSLTEYHTQLRDATGRTDRMTEKHKELADSYIKISSGLLQLANSDNGHLDKFFARKVESRVASDQDLKLADTLRYYMRDSQAAKSLLVRRLKCLANYENANRALEKARHKNKDIHA</sequence>
<organism evidence="4 5">
    <name type="scientific">Dendroctonus ponderosae</name>
    <name type="common">Mountain pine beetle</name>
    <dbReference type="NCBI Taxonomy" id="77166"/>
    <lineage>
        <taxon>Eukaryota</taxon>
        <taxon>Metazoa</taxon>
        <taxon>Ecdysozoa</taxon>
        <taxon>Arthropoda</taxon>
        <taxon>Hexapoda</taxon>
        <taxon>Insecta</taxon>
        <taxon>Pterygota</taxon>
        <taxon>Neoptera</taxon>
        <taxon>Endopterygota</taxon>
        <taxon>Coleoptera</taxon>
        <taxon>Polyphaga</taxon>
        <taxon>Cucujiformia</taxon>
        <taxon>Curculionidae</taxon>
        <taxon>Scolytinae</taxon>
        <taxon>Dendroctonus</taxon>
    </lineage>
</organism>
<dbReference type="PANTHER" id="PTHR45850">
    <property type="entry name" value="SORTING NEXIN FAMILY MEMBER"/>
    <property type="match status" value="1"/>
</dbReference>
<dbReference type="OrthoDB" id="8188991at2759"/>
<evidence type="ECO:0000256" key="2">
    <source>
        <dbReference type="SAM" id="MobiDB-lite"/>
    </source>
</evidence>
<comment type="similarity">
    <text evidence="1">Belongs to the sorting nexin family.</text>
</comment>
<dbReference type="SMR" id="U4U334"/>
<feature type="compositionally biased region" description="Low complexity" evidence="2">
    <location>
        <begin position="220"/>
        <end position="230"/>
    </location>
</feature>